<dbReference type="EMBL" id="JARIHO010000040">
    <property type="protein sequence ID" value="KAJ7328019.1"/>
    <property type="molecule type" value="Genomic_DNA"/>
</dbReference>
<accession>A0AAD6ZL65</accession>
<reference evidence="1" key="1">
    <citation type="submission" date="2023-03" db="EMBL/GenBank/DDBJ databases">
        <title>Massive genome expansion in bonnet fungi (Mycena s.s.) driven by repeated elements and novel gene families across ecological guilds.</title>
        <authorList>
            <consortium name="Lawrence Berkeley National Laboratory"/>
            <person name="Harder C.B."/>
            <person name="Miyauchi S."/>
            <person name="Viragh M."/>
            <person name="Kuo A."/>
            <person name="Thoen E."/>
            <person name="Andreopoulos B."/>
            <person name="Lu D."/>
            <person name="Skrede I."/>
            <person name="Drula E."/>
            <person name="Henrissat B."/>
            <person name="Morin E."/>
            <person name="Kohler A."/>
            <person name="Barry K."/>
            <person name="LaButti K."/>
            <person name="Morin E."/>
            <person name="Salamov A."/>
            <person name="Lipzen A."/>
            <person name="Mereny Z."/>
            <person name="Hegedus B."/>
            <person name="Baldrian P."/>
            <person name="Stursova M."/>
            <person name="Weitz H."/>
            <person name="Taylor A."/>
            <person name="Grigoriev I.V."/>
            <person name="Nagy L.G."/>
            <person name="Martin F."/>
            <person name="Kauserud H."/>
        </authorList>
    </citation>
    <scope>NUCLEOTIDE SEQUENCE</scope>
    <source>
        <strain evidence="1">CBHHK002</strain>
    </source>
</reference>
<feature type="non-terminal residue" evidence="1">
    <location>
        <position position="129"/>
    </location>
</feature>
<organism evidence="1 2">
    <name type="scientific">Mycena albidolilacea</name>
    <dbReference type="NCBI Taxonomy" id="1033008"/>
    <lineage>
        <taxon>Eukaryota</taxon>
        <taxon>Fungi</taxon>
        <taxon>Dikarya</taxon>
        <taxon>Basidiomycota</taxon>
        <taxon>Agaricomycotina</taxon>
        <taxon>Agaricomycetes</taxon>
        <taxon>Agaricomycetidae</taxon>
        <taxon>Agaricales</taxon>
        <taxon>Marasmiineae</taxon>
        <taxon>Mycenaceae</taxon>
        <taxon>Mycena</taxon>
    </lineage>
</organism>
<dbReference type="Proteomes" id="UP001218218">
    <property type="component" value="Unassembled WGS sequence"/>
</dbReference>
<sequence length="129" mass="14874">RSGNEDYRAAVSRAYAFLKKEGDEAAFPTDMRRHRRGLFAAINVGLTFGKGQMVPTWLENKSYTALTNRLLANPDIVHMASFASFCFKLWAPRLYDYYVDYNKRLSNRFPELKHPFPKSVFSCTAFNFG</sequence>
<evidence type="ECO:0000313" key="1">
    <source>
        <dbReference type="EMBL" id="KAJ7328019.1"/>
    </source>
</evidence>
<comment type="caution">
    <text evidence="1">The sequence shown here is derived from an EMBL/GenBank/DDBJ whole genome shotgun (WGS) entry which is preliminary data.</text>
</comment>
<dbReference type="AlphaFoldDB" id="A0AAD6ZL65"/>
<evidence type="ECO:0000313" key="2">
    <source>
        <dbReference type="Proteomes" id="UP001218218"/>
    </source>
</evidence>
<gene>
    <name evidence="1" type="ORF">DFH08DRAFT_671337</name>
</gene>
<feature type="non-terminal residue" evidence="1">
    <location>
        <position position="1"/>
    </location>
</feature>
<proteinExistence type="predicted"/>
<protein>
    <submittedName>
        <fullName evidence="1">Uncharacterized protein</fullName>
    </submittedName>
</protein>
<name>A0AAD6ZL65_9AGAR</name>
<keyword evidence="2" id="KW-1185">Reference proteome</keyword>